<dbReference type="AlphaFoldDB" id="A0A0F3GSD3"/>
<dbReference type="GO" id="GO:0003987">
    <property type="term" value="F:acetate-CoA ligase activity"/>
    <property type="evidence" value="ECO:0007669"/>
    <property type="project" value="TreeGrafter"/>
</dbReference>
<dbReference type="EMBL" id="LACI01001242">
    <property type="protein sequence ID" value="KJU84895.1"/>
    <property type="molecule type" value="Genomic_DNA"/>
</dbReference>
<dbReference type="GO" id="GO:0006085">
    <property type="term" value="P:acetyl-CoA biosynthetic process"/>
    <property type="evidence" value="ECO:0007669"/>
    <property type="project" value="TreeGrafter"/>
</dbReference>
<dbReference type="SUPFAM" id="SSF56801">
    <property type="entry name" value="Acetyl-CoA synthetase-like"/>
    <property type="match status" value="1"/>
</dbReference>
<dbReference type="Pfam" id="PF16177">
    <property type="entry name" value="ACAS_N"/>
    <property type="match status" value="1"/>
</dbReference>
<evidence type="ECO:0000259" key="1">
    <source>
        <dbReference type="Pfam" id="PF16177"/>
    </source>
</evidence>
<dbReference type="InterPro" id="IPR032387">
    <property type="entry name" value="ACAS_N"/>
</dbReference>
<gene>
    <name evidence="2" type="ORF">MBAV_002911</name>
</gene>
<protein>
    <submittedName>
        <fullName evidence="2">Acetyl-CoA synthetase</fullName>
    </submittedName>
</protein>
<dbReference type="Proteomes" id="UP000033423">
    <property type="component" value="Unassembled WGS sequence"/>
</dbReference>
<feature type="domain" description="Acetyl-coenzyme A synthetase N-terminal" evidence="1">
    <location>
        <begin position="35"/>
        <end position="87"/>
    </location>
</feature>
<accession>A0A0F3GSD3</accession>
<feature type="non-terminal residue" evidence="2">
    <location>
        <position position="87"/>
    </location>
</feature>
<name>A0A0F3GSD3_9BACT</name>
<dbReference type="Gene3D" id="3.40.50.12780">
    <property type="entry name" value="N-terminal domain of ligase-like"/>
    <property type="match status" value="1"/>
</dbReference>
<evidence type="ECO:0000313" key="2">
    <source>
        <dbReference type="EMBL" id="KJU84895.1"/>
    </source>
</evidence>
<dbReference type="PANTHER" id="PTHR24095">
    <property type="entry name" value="ACETYL-COENZYME A SYNTHETASE"/>
    <property type="match status" value="1"/>
</dbReference>
<dbReference type="InterPro" id="IPR042099">
    <property type="entry name" value="ANL_N_sf"/>
</dbReference>
<proteinExistence type="predicted"/>
<dbReference type="PANTHER" id="PTHR24095:SF14">
    <property type="entry name" value="ACETYL-COENZYME A SYNTHETASE 1"/>
    <property type="match status" value="1"/>
</dbReference>
<organism evidence="2 3">
    <name type="scientific">Candidatus Magnetobacterium bavaricum</name>
    <dbReference type="NCBI Taxonomy" id="29290"/>
    <lineage>
        <taxon>Bacteria</taxon>
        <taxon>Pseudomonadati</taxon>
        <taxon>Nitrospirota</taxon>
        <taxon>Thermodesulfovibrionia</taxon>
        <taxon>Thermodesulfovibrionales</taxon>
        <taxon>Candidatus Magnetobacteriaceae</taxon>
        <taxon>Candidatus Magnetobacterium</taxon>
    </lineage>
</organism>
<sequence>MTDKSNIEVLMAEDRLFPPPADFSEKARIKDIAEYERLYRRSVEDTEGFWAEMAETHLHWFKRWDTTLRYDFKKPFIKWFEGGKLNV</sequence>
<keyword evidence="3" id="KW-1185">Reference proteome</keyword>
<reference evidence="2 3" key="1">
    <citation type="submission" date="2015-02" db="EMBL/GenBank/DDBJ databases">
        <title>Single-cell genomics of uncultivated deep-branching MTB reveals a conserved set of magnetosome genes.</title>
        <authorList>
            <person name="Kolinko S."/>
            <person name="Richter M."/>
            <person name="Glockner F.O."/>
            <person name="Brachmann A."/>
            <person name="Schuler D."/>
        </authorList>
    </citation>
    <scope>NUCLEOTIDE SEQUENCE [LARGE SCALE GENOMIC DNA]</scope>
    <source>
        <strain evidence="2">TM-1</strain>
    </source>
</reference>
<comment type="caution">
    <text evidence="2">The sequence shown here is derived from an EMBL/GenBank/DDBJ whole genome shotgun (WGS) entry which is preliminary data.</text>
</comment>
<evidence type="ECO:0000313" key="3">
    <source>
        <dbReference type="Proteomes" id="UP000033423"/>
    </source>
</evidence>
<dbReference type="GO" id="GO:0005829">
    <property type="term" value="C:cytosol"/>
    <property type="evidence" value="ECO:0007669"/>
    <property type="project" value="TreeGrafter"/>
</dbReference>